<dbReference type="InterPro" id="IPR026464">
    <property type="entry name" value="NosD_copper_fam"/>
</dbReference>
<dbReference type="SMART" id="SM00710">
    <property type="entry name" value="PbH1"/>
    <property type="match status" value="10"/>
</dbReference>
<evidence type="ECO:0000313" key="4">
    <source>
        <dbReference type="Proteomes" id="UP000239772"/>
    </source>
</evidence>
<feature type="domain" description="Carbohydrate-binding/sugar hydrolysis" evidence="2">
    <location>
        <begin position="36"/>
        <end position="184"/>
    </location>
</feature>
<keyword evidence="1" id="KW-0732">Signal</keyword>
<comment type="caution">
    <text evidence="3">The sequence shown here is derived from an EMBL/GenBank/DDBJ whole genome shotgun (WGS) entry which is preliminary data.</text>
</comment>
<dbReference type="NCBIfam" id="TIGR04247">
    <property type="entry name" value="NosD_copper_fam"/>
    <property type="match status" value="1"/>
</dbReference>
<feature type="chain" id="PRO_5015629665" evidence="1">
    <location>
        <begin position="18"/>
        <end position="453"/>
    </location>
</feature>
<evidence type="ECO:0000259" key="2">
    <source>
        <dbReference type="SMART" id="SM00722"/>
    </source>
</evidence>
<organism evidence="3 4">
    <name type="scientific">Alsobacter soli</name>
    <dbReference type="NCBI Taxonomy" id="2109933"/>
    <lineage>
        <taxon>Bacteria</taxon>
        <taxon>Pseudomonadati</taxon>
        <taxon>Pseudomonadota</taxon>
        <taxon>Alphaproteobacteria</taxon>
        <taxon>Hyphomicrobiales</taxon>
        <taxon>Alsobacteraceae</taxon>
        <taxon>Alsobacter</taxon>
    </lineage>
</organism>
<protein>
    <submittedName>
        <fullName evidence="3">Nitrous oxide reductase family maturation protein NosD</fullName>
    </submittedName>
</protein>
<accession>A0A2T1HWF0</accession>
<dbReference type="AlphaFoldDB" id="A0A2T1HWF0"/>
<dbReference type="OrthoDB" id="9767990at2"/>
<dbReference type="Pfam" id="PF05048">
    <property type="entry name" value="NosD"/>
    <property type="match status" value="1"/>
</dbReference>
<dbReference type="EMBL" id="PVZS01000005">
    <property type="protein sequence ID" value="PSC06016.1"/>
    <property type="molecule type" value="Genomic_DNA"/>
</dbReference>
<proteinExistence type="predicted"/>
<evidence type="ECO:0000313" key="3">
    <source>
        <dbReference type="EMBL" id="PSC06016.1"/>
    </source>
</evidence>
<sequence>MGLAALLASATATCALAAEILVPADAAPLQDSADRASEGDTLVLAEGLHQGPLVLRKRLVIEGRPGAVVQGPGKGSVIRVEAPAAVIRGLVVRGSGQDLEGMDSGVFLEKTAKGAVVEDNRVEGNLFGIYVHGAEEARVRKNVIIGLQEGRINEAGNGVSVWNAPGAQVTDNDISFGRDGVFSISSKRNVYARNRFHDLRFAVHYMYTNDSEISDNVSVGNAVGYALMFSNRLVVRGNLSDHDRDQGLVLNYANGSQITGNRVVGGLQPAERWMRRGLRVAGEHGMPKADEAPAAASSGARLGPEKCVFIYNANQNRFRDNWFEGCEIGIHFTAGSEGNEVVGNAFVANRNQVKYVGTRYLDWSKAGRGNFWSDNPGFDLNGDGIADTAYRPNDLVDKVLWTAPAAKVLVNSPAVQVIRWAQAQFPAILPGGVVDTRPLITPPPKPATGGGRP</sequence>
<feature type="domain" description="Carbohydrate-binding/sugar hydrolysis" evidence="2">
    <location>
        <begin position="190"/>
        <end position="388"/>
    </location>
</feature>
<dbReference type="Gene3D" id="2.160.20.10">
    <property type="entry name" value="Single-stranded right-handed beta-helix, Pectin lyase-like"/>
    <property type="match status" value="1"/>
</dbReference>
<dbReference type="InterPro" id="IPR006633">
    <property type="entry name" value="Carb-bd_sugar_hydrolysis-dom"/>
</dbReference>
<dbReference type="InterPro" id="IPR012334">
    <property type="entry name" value="Pectin_lyas_fold"/>
</dbReference>
<dbReference type="InterPro" id="IPR011050">
    <property type="entry name" value="Pectin_lyase_fold/virulence"/>
</dbReference>
<dbReference type="InterPro" id="IPR006626">
    <property type="entry name" value="PbH1"/>
</dbReference>
<dbReference type="InterPro" id="IPR007742">
    <property type="entry name" value="NosD_dom"/>
</dbReference>
<evidence type="ECO:0000256" key="1">
    <source>
        <dbReference type="SAM" id="SignalP"/>
    </source>
</evidence>
<dbReference type="SMART" id="SM00722">
    <property type="entry name" value="CASH"/>
    <property type="match status" value="2"/>
</dbReference>
<gene>
    <name evidence="3" type="ORF">SLNSH_06490</name>
</gene>
<reference evidence="4" key="1">
    <citation type="submission" date="2018-03" db="EMBL/GenBank/DDBJ databases">
        <authorList>
            <person name="Sun L."/>
            <person name="Liu H."/>
            <person name="Chen W."/>
            <person name="Huang K."/>
            <person name="Liu W."/>
            <person name="Gao X."/>
        </authorList>
    </citation>
    <scope>NUCLEOTIDE SEQUENCE [LARGE SCALE GENOMIC DNA]</scope>
    <source>
        <strain evidence="4">SH9</strain>
    </source>
</reference>
<name>A0A2T1HWF0_9HYPH</name>
<dbReference type="Proteomes" id="UP000239772">
    <property type="component" value="Unassembled WGS sequence"/>
</dbReference>
<keyword evidence="4" id="KW-1185">Reference proteome</keyword>
<feature type="signal peptide" evidence="1">
    <location>
        <begin position="1"/>
        <end position="17"/>
    </location>
</feature>
<dbReference type="SUPFAM" id="SSF51126">
    <property type="entry name" value="Pectin lyase-like"/>
    <property type="match status" value="1"/>
</dbReference>